<proteinExistence type="predicted"/>
<feature type="domain" description="Thioredoxin" evidence="1">
    <location>
        <begin position="44"/>
        <end position="185"/>
    </location>
</feature>
<protein>
    <submittedName>
        <fullName evidence="2">Thylakoid membrane photosystem I accumulation factor</fullName>
    </submittedName>
</protein>
<dbReference type="InterPro" id="IPR013766">
    <property type="entry name" value="Thioredoxin_domain"/>
</dbReference>
<evidence type="ECO:0000259" key="1">
    <source>
        <dbReference type="PROSITE" id="PS51352"/>
    </source>
</evidence>
<name>A0A926USF1_9CYAN</name>
<organism evidence="2 3">
    <name type="scientific">Pseudanabaena cinerea FACHB-1277</name>
    <dbReference type="NCBI Taxonomy" id="2949581"/>
    <lineage>
        <taxon>Bacteria</taxon>
        <taxon>Bacillati</taxon>
        <taxon>Cyanobacteriota</taxon>
        <taxon>Cyanophyceae</taxon>
        <taxon>Pseudanabaenales</taxon>
        <taxon>Pseudanabaenaceae</taxon>
        <taxon>Pseudanabaena</taxon>
        <taxon>Pseudanabaena cinerea</taxon>
    </lineage>
</organism>
<dbReference type="Gene3D" id="3.40.30.10">
    <property type="entry name" value="Glutaredoxin"/>
    <property type="match status" value="1"/>
</dbReference>
<evidence type="ECO:0000313" key="3">
    <source>
        <dbReference type="Proteomes" id="UP000631421"/>
    </source>
</evidence>
<comment type="caution">
    <text evidence="2">The sequence shown here is derived from an EMBL/GenBank/DDBJ whole genome shotgun (WGS) entry which is preliminary data.</text>
</comment>
<dbReference type="EMBL" id="JACJPY010000024">
    <property type="protein sequence ID" value="MBD2150386.1"/>
    <property type="molecule type" value="Genomic_DNA"/>
</dbReference>
<gene>
    <name evidence="2" type="ORF">H6F44_09685</name>
</gene>
<dbReference type="AlphaFoldDB" id="A0A926USF1"/>
<reference evidence="2" key="2">
    <citation type="submission" date="2020-08" db="EMBL/GenBank/DDBJ databases">
        <authorList>
            <person name="Chen M."/>
            <person name="Teng W."/>
            <person name="Zhao L."/>
            <person name="Hu C."/>
            <person name="Zhou Y."/>
            <person name="Han B."/>
            <person name="Song L."/>
            <person name="Shu W."/>
        </authorList>
    </citation>
    <scope>NUCLEOTIDE SEQUENCE</scope>
    <source>
        <strain evidence="2">FACHB-1277</strain>
    </source>
</reference>
<accession>A0A926USF1</accession>
<dbReference type="SUPFAM" id="SSF52833">
    <property type="entry name" value="Thioredoxin-like"/>
    <property type="match status" value="1"/>
</dbReference>
<dbReference type="PROSITE" id="PS51352">
    <property type="entry name" value="THIOREDOXIN_2"/>
    <property type="match status" value="1"/>
</dbReference>
<evidence type="ECO:0000313" key="2">
    <source>
        <dbReference type="EMBL" id="MBD2150386.1"/>
    </source>
</evidence>
<keyword evidence="3" id="KW-1185">Reference proteome</keyword>
<dbReference type="InterPro" id="IPR036249">
    <property type="entry name" value="Thioredoxin-like_sf"/>
</dbReference>
<sequence>MPNFFKNILYSVFYQLVATYRVRQISKAIACIGASLLLAIGLNLTTSPQSVEAKLTDDTYDGNIFALYGGNGSIVPARINLAQSLKQGRAAMLVFYIDDSSDCKRFSPILNLAQAQYGKNLTLIPVSVDSLDLQRSDYQPTEEAYYYRGVVPQTVLISDQGEKNFDQEGVFGFEELDAAIRNLFKLPIAPPSQRFRKTNQPINEVNP</sequence>
<dbReference type="InterPro" id="IPR048069">
    <property type="entry name" value="Thylak_slr1796"/>
</dbReference>
<dbReference type="NCBIfam" id="NF038096">
    <property type="entry name" value="thylak_slr1796"/>
    <property type="match status" value="1"/>
</dbReference>
<reference evidence="2" key="1">
    <citation type="journal article" date="2015" name="ISME J.">
        <title>Draft Genome Sequence of Streptomyces incarnatus NRRL8089, which Produces the Nucleoside Antibiotic Sinefungin.</title>
        <authorList>
            <person name="Oshima K."/>
            <person name="Hattori M."/>
            <person name="Shimizu H."/>
            <person name="Fukuda K."/>
            <person name="Nemoto M."/>
            <person name="Inagaki K."/>
            <person name="Tamura T."/>
        </authorList>
    </citation>
    <scope>NUCLEOTIDE SEQUENCE</scope>
    <source>
        <strain evidence="2">FACHB-1277</strain>
    </source>
</reference>
<dbReference type="Proteomes" id="UP000631421">
    <property type="component" value="Unassembled WGS sequence"/>
</dbReference>